<dbReference type="Proteomes" id="UP000177870">
    <property type="component" value="Chromosome"/>
</dbReference>
<gene>
    <name evidence="2" type="ORF">BJP34_24080</name>
</gene>
<proteinExistence type="predicted"/>
<reference evidence="3" key="1">
    <citation type="submission" date="2016-10" db="EMBL/GenBank/DDBJ databases">
        <title>Comparative genomics uncovers the prolific and rare metabolic potential of the cyanobacterial genus Moorea.</title>
        <authorList>
            <person name="Leao T."/>
            <person name="Castelao G."/>
            <person name="Korobeynikov A."/>
            <person name="Monroe E.A."/>
            <person name="Podell S."/>
            <person name="Glukhov E."/>
            <person name="Allen E."/>
            <person name="Gerwick W.H."/>
            <person name="Gerwick L."/>
        </authorList>
    </citation>
    <scope>NUCLEOTIDE SEQUENCE [LARGE SCALE GENOMIC DNA]</scope>
    <source>
        <strain evidence="3">PAL-8-15-08-1</strain>
    </source>
</reference>
<accession>A0A1D8TXB3</accession>
<sequence length="106" mass="11954">MKKRTLLKLHRTLAPILFLPLFLTTITGIVYRIGNTWFGMPRKYAQIMMAIHEGRFLGKELVPIYVLWNGLGMIGLLATGIVLSGVFRNQRSQTSNSHRGVINDGN</sequence>
<dbReference type="AlphaFoldDB" id="A0A1D8TXB3"/>
<dbReference type="EMBL" id="CP017599">
    <property type="protein sequence ID" value="AOX02106.1"/>
    <property type="molecule type" value="Genomic_DNA"/>
</dbReference>
<name>A0A1D8TXB3_9CYAN</name>
<dbReference type="OrthoDB" id="574468at2"/>
<protein>
    <recommendedName>
        <fullName evidence="4">Peptidase</fullName>
    </recommendedName>
</protein>
<dbReference type="STRING" id="1458985.BJP34_24080"/>
<keyword evidence="1" id="KW-0472">Membrane</keyword>
<organism evidence="2 3">
    <name type="scientific">Moorena producens PAL-8-15-08-1</name>
    <dbReference type="NCBI Taxonomy" id="1458985"/>
    <lineage>
        <taxon>Bacteria</taxon>
        <taxon>Bacillati</taxon>
        <taxon>Cyanobacteriota</taxon>
        <taxon>Cyanophyceae</taxon>
        <taxon>Coleofasciculales</taxon>
        <taxon>Coleofasciculaceae</taxon>
        <taxon>Moorena</taxon>
    </lineage>
</organism>
<evidence type="ECO:0000313" key="2">
    <source>
        <dbReference type="EMBL" id="AOX02106.1"/>
    </source>
</evidence>
<keyword evidence="1" id="KW-0812">Transmembrane</keyword>
<evidence type="ECO:0000256" key="1">
    <source>
        <dbReference type="SAM" id="Phobius"/>
    </source>
</evidence>
<dbReference type="KEGG" id="mpro:BJP34_24080"/>
<dbReference type="RefSeq" id="WP_070394530.1">
    <property type="nucleotide sequence ID" value="NZ_CP017599.1"/>
</dbReference>
<feature type="transmembrane region" description="Helical" evidence="1">
    <location>
        <begin position="65"/>
        <end position="87"/>
    </location>
</feature>
<feature type="transmembrane region" description="Helical" evidence="1">
    <location>
        <begin position="12"/>
        <end position="34"/>
    </location>
</feature>
<evidence type="ECO:0000313" key="3">
    <source>
        <dbReference type="Proteomes" id="UP000177870"/>
    </source>
</evidence>
<keyword evidence="1" id="KW-1133">Transmembrane helix</keyword>
<evidence type="ECO:0008006" key="4">
    <source>
        <dbReference type="Google" id="ProtNLM"/>
    </source>
</evidence>